<feature type="transmembrane region" description="Helical" evidence="5">
    <location>
        <begin position="60"/>
        <end position="80"/>
    </location>
</feature>
<organism evidence="6 7">
    <name type="scientific">Apiotrichum porosum</name>
    <dbReference type="NCBI Taxonomy" id="105984"/>
    <lineage>
        <taxon>Eukaryota</taxon>
        <taxon>Fungi</taxon>
        <taxon>Dikarya</taxon>
        <taxon>Basidiomycota</taxon>
        <taxon>Agaricomycotina</taxon>
        <taxon>Tremellomycetes</taxon>
        <taxon>Trichosporonales</taxon>
        <taxon>Trichosporonaceae</taxon>
        <taxon>Apiotrichum</taxon>
    </lineage>
</organism>
<dbReference type="EMBL" id="RSCE01000008">
    <property type="protein sequence ID" value="RSH80255.1"/>
    <property type="molecule type" value="Genomic_DNA"/>
</dbReference>
<dbReference type="InterPro" id="IPR007568">
    <property type="entry name" value="RTA1"/>
</dbReference>
<feature type="transmembrane region" description="Helical" evidence="5">
    <location>
        <begin position="222"/>
        <end position="242"/>
    </location>
</feature>
<proteinExistence type="predicted"/>
<keyword evidence="2 5" id="KW-0812">Transmembrane</keyword>
<dbReference type="AlphaFoldDB" id="A0A427XMY3"/>
<dbReference type="PANTHER" id="PTHR31465">
    <property type="entry name" value="PROTEIN RTA1-RELATED"/>
    <property type="match status" value="1"/>
</dbReference>
<feature type="transmembrane region" description="Helical" evidence="5">
    <location>
        <begin position="135"/>
        <end position="160"/>
    </location>
</feature>
<feature type="transmembrane region" description="Helical" evidence="5">
    <location>
        <begin position="30"/>
        <end position="53"/>
    </location>
</feature>
<dbReference type="GO" id="GO:0016020">
    <property type="term" value="C:membrane"/>
    <property type="evidence" value="ECO:0007669"/>
    <property type="project" value="UniProtKB-SubCell"/>
</dbReference>
<dbReference type="STRING" id="105984.A0A427XMY3"/>
<gene>
    <name evidence="6" type="ORF">EHS24_008828</name>
</gene>
<evidence type="ECO:0000256" key="2">
    <source>
        <dbReference type="ARBA" id="ARBA00022692"/>
    </source>
</evidence>
<name>A0A427XMY3_9TREE</name>
<keyword evidence="4 5" id="KW-0472">Membrane</keyword>
<evidence type="ECO:0000313" key="6">
    <source>
        <dbReference type="EMBL" id="RSH80255.1"/>
    </source>
</evidence>
<dbReference type="Proteomes" id="UP000279236">
    <property type="component" value="Unassembled WGS sequence"/>
</dbReference>
<dbReference type="RefSeq" id="XP_028475202.1">
    <property type="nucleotide sequence ID" value="XM_028624130.1"/>
</dbReference>
<feature type="transmembrane region" description="Helical" evidence="5">
    <location>
        <begin position="180"/>
        <end position="201"/>
    </location>
</feature>
<feature type="transmembrane region" description="Helical" evidence="5">
    <location>
        <begin position="262"/>
        <end position="283"/>
    </location>
</feature>
<keyword evidence="7" id="KW-1185">Reference proteome</keyword>
<evidence type="ECO:0000256" key="4">
    <source>
        <dbReference type="ARBA" id="ARBA00023136"/>
    </source>
</evidence>
<evidence type="ECO:0000313" key="7">
    <source>
        <dbReference type="Proteomes" id="UP000279236"/>
    </source>
</evidence>
<dbReference type="PANTHER" id="PTHR31465:SF1">
    <property type="entry name" value="PROTEIN RTA1-RELATED"/>
    <property type="match status" value="1"/>
</dbReference>
<accession>A0A427XMY3</accession>
<sequence length="304" mass="33760">MSSIPGYKGDINPTPGHGETRISIYLYRPWFGGAIAGAVTFGIVLCVQLFFLFKYKRTRWFHGLLALGSLMEVGGYAARIRGHANQFLINVFIVQYFLIVVAPIPIAAAIYLVLTYASKRFPNGRSLLAMRPNWILWFFVLMDVATIAVQVCGAALVGIVYSKQARGESTPVTTETANNILRAGLAVQTASFTGFLFLLVVAIFRTKKLALPADQHRNIRRLLCLNLLTALLVLLRTVYRLAVEIEGYFGSANQSQILFTCLEYLPVILALALFSIVPIASFFPREDQAGEHVPMEPFTVKDTY</sequence>
<feature type="transmembrane region" description="Helical" evidence="5">
    <location>
        <begin position="92"/>
        <end position="114"/>
    </location>
</feature>
<protein>
    <submittedName>
        <fullName evidence="6">Uncharacterized protein</fullName>
    </submittedName>
</protein>
<dbReference type="GeneID" id="39593371"/>
<comment type="caution">
    <text evidence="6">The sequence shown here is derived from an EMBL/GenBank/DDBJ whole genome shotgun (WGS) entry which is preliminary data.</text>
</comment>
<dbReference type="Pfam" id="PF04479">
    <property type="entry name" value="RTA1"/>
    <property type="match status" value="1"/>
</dbReference>
<evidence type="ECO:0000256" key="5">
    <source>
        <dbReference type="SAM" id="Phobius"/>
    </source>
</evidence>
<evidence type="ECO:0000256" key="3">
    <source>
        <dbReference type="ARBA" id="ARBA00022989"/>
    </source>
</evidence>
<dbReference type="OrthoDB" id="3358017at2759"/>
<reference evidence="6 7" key="1">
    <citation type="submission" date="2018-11" db="EMBL/GenBank/DDBJ databases">
        <title>Genome sequence of Apiotrichum porosum DSM 27194.</title>
        <authorList>
            <person name="Aliyu H."/>
            <person name="Gorte O."/>
            <person name="Ochsenreither K."/>
        </authorList>
    </citation>
    <scope>NUCLEOTIDE SEQUENCE [LARGE SCALE GENOMIC DNA]</scope>
    <source>
        <strain evidence="6 7">DSM 27194</strain>
    </source>
</reference>
<evidence type="ECO:0000256" key="1">
    <source>
        <dbReference type="ARBA" id="ARBA00004141"/>
    </source>
</evidence>
<keyword evidence="3 5" id="KW-1133">Transmembrane helix</keyword>
<comment type="subcellular location">
    <subcellularLocation>
        <location evidence="1">Membrane</location>
        <topology evidence="1">Multi-pass membrane protein</topology>
    </subcellularLocation>
</comment>